<evidence type="ECO:0000313" key="10">
    <source>
        <dbReference type="Proteomes" id="UP000663864"/>
    </source>
</evidence>
<dbReference type="EMBL" id="CAJOBE010000292">
    <property type="protein sequence ID" value="CAF3615240.1"/>
    <property type="molecule type" value="Genomic_DNA"/>
</dbReference>
<dbReference type="Proteomes" id="UP000663874">
    <property type="component" value="Unassembled WGS sequence"/>
</dbReference>
<dbReference type="Proteomes" id="UP000663836">
    <property type="component" value="Unassembled WGS sequence"/>
</dbReference>
<evidence type="ECO:0000313" key="3">
    <source>
        <dbReference type="EMBL" id="CAF0852844.1"/>
    </source>
</evidence>
<dbReference type="Proteomes" id="UP000663854">
    <property type="component" value="Unassembled WGS sequence"/>
</dbReference>
<evidence type="ECO:0000313" key="8">
    <source>
        <dbReference type="EMBL" id="CAF3615240.1"/>
    </source>
</evidence>
<evidence type="ECO:0000313" key="1">
    <source>
        <dbReference type="EMBL" id="CAF0763649.1"/>
    </source>
</evidence>
<dbReference type="EMBL" id="CAJNOL010000109">
    <property type="protein sequence ID" value="CAF0852844.1"/>
    <property type="molecule type" value="Genomic_DNA"/>
</dbReference>
<dbReference type="Proteomes" id="UP000663889">
    <property type="component" value="Unassembled WGS sequence"/>
</dbReference>
<dbReference type="AlphaFoldDB" id="A0A813YHH4"/>
<comment type="caution">
    <text evidence="5">The sequence shown here is derived from an EMBL/GenBank/DDBJ whole genome shotgun (WGS) entry which is preliminary data.</text>
</comment>
<gene>
    <name evidence="8" type="ORF">FNK824_LOCUS4118</name>
    <name evidence="9" type="ORF">JBS370_LOCUS9372</name>
    <name evidence="2" type="ORF">JXQ802_LOCUS6734</name>
    <name evidence="3" type="ORF">JXQ802_LOCUS6781</name>
    <name evidence="7" type="ORF">OTI717_LOCUS5813</name>
    <name evidence="1" type="ORF">PYM288_LOCUS2733</name>
    <name evidence="4" type="ORF">RFH988_LOCUS6670</name>
    <name evidence="6" type="ORF">SEV965_LOCUS4969</name>
    <name evidence="5" type="ORF">ZHD862_LOCUS6545</name>
</gene>
<reference evidence="5" key="1">
    <citation type="submission" date="2021-02" db="EMBL/GenBank/DDBJ databases">
        <authorList>
            <person name="Nowell W R."/>
        </authorList>
    </citation>
    <scope>NUCLEOTIDE SEQUENCE</scope>
</reference>
<dbReference type="EMBL" id="CAJOBD010000632">
    <property type="protein sequence ID" value="CAF3698899.1"/>
    <property type="molecule type" value="Genomic_DNA"/>
</dbReference>
<dbReference type="EMBL" id="CAJNOH010000018">
    <property type="protein sequence ID" value="CAF0763649.1"/>
    <property type="molecule type" value="Genomic_DNA"/>
</dbReference>
<dbReference type="EMBL" id="CAJNOL010000108">
    <property type="protein sequence ID" value="CAF0851887.1"/>
    <property type="molecule type" value="Genomic_DNA"/>
</dbReference>
<evidence type="ECO:0000313" key="11">
    <source>
        <dbReference type="Proteomes" id="UP000663870"/>
    </source>
</evidence>
<organism evidence="5 10">
    <name type="scientific">Rotaria sordida</name>
    <dbReference type="NCBI Taxonomy" id="392033"/>
    <lineage>
        <taxon>Eukaryota</taxon>
        <taxon>Metazoa</taxon>
        <taxon>Spiralia</taxon>
        <taxon>Gnathifera</taxon>
        <taxon>Rotifera</taxon>
        <taxon>Eurotatoria</taxon>
        <taxon>Bdelloidea</taxon>
        <taxon>Philodinida</taxon>
        <taxon>Philodinidae</taxon>
        <taxon>Rotaria</taxon>
    </lineage>
</organism>
<protein>
    <submittedName>
        <fullName evidence="5">Uncharacterized protein</fullName>
    </submittedName>
</protein>
<sequence>MILSSIMHRIEPYLNLHYNDNENLSINKQTLTRSNLFSCSIHNCLCKRSKIGLVLYPKDIQIRNVILLVCDQCYNYKLENDTQHIQLEKWYFNIYKDSKSFQFKSRFLLNEDGSFYFYKPILNTNDLFNIKERELEDWEKEAIQQTVRKKLNNAQVLK</sequence>
<dbReference type="EMBL" id="CAJNOU010000147">
    <property type="protein sequence ID" value="CAF0887825.1"/>
    <property type="molecule type" value="Genomic_DNA"/>
</dbReference>
<dbReference type="EMBL" id="CAJOAX010000391">
    <property type="protein sequence ID" value="CAF3581134.1"/>
    <property type="molecule type" value="Genomic_DNA"/>
</dbReference>
<dbReference type="OrthoDB" id="9974726at2759"/>
<evidence type="ECO:0000313" key="5">
    <source>
        <dbReference type="EMBL" id="CAF0884231.1"/>
    </source>
</evidence>
<proteinExistence type="predicted"/>
<dbReference type="EMBL" id="CAJNOT010000186">
    <property type="protein sequence ID" value="CAF0884231.1"/>
    <property type="molecule type" value="Genomic_DNA"/>
</dbReference>
<evidence type="ECO:0000313" key="2">
    <source>
        <dbReference type="EMBL" id="CAF0851887.1"/>
    </source>
</evidence>
<evidence type="ECO:0000313" key="6">
    <source>
        <dbReference type="EMBL" id="CAF0887825.1"/>
    </source>
</evidence>
<dbReference type="EMBL" id="CAJNOO010000203">
    <property type="protein sequence ID" value="CAF0855173.1"/>
    <property type="molecule type" value="Genomic_DNA"/>
</dbReference>
<name>A0A813YHH4_9BILA</name>
<evidence type="ECO:0000313" key="7">
    <source>
        <dbReference type="EMBL" id="CAF3581134.1"/>
    </source>
</evidence>
<dbReference type="Proteomes" id="UP000663882">
    <property type="component" value="Unassembled WGS sequence"/>
</dbReference>
<dbReference type="Proteomes" id="UP000663864">
    <property type="component" value="Unassembled WGS sequence"/>
</dbReference>
<dbReference type="Proteomes" id="UP000663870">
    <property type="component" value="Unassembled WGS sequence"/>
</dbReference>
<accession>A0A813YHH4</accession>
<evidence type="ECO:0000313" key="4">
    <source>
        <dbReference type="EMBL" id="CAF0855173.1"/>
    </source>
</evidence>
<keyword evidence="11" id="KW-1185">Reference proteome</keyword>
<dbReference type="Proteomes" id="UP000663823">
    <property type="component" value="Unassembled WGS sequence"/>
</dbReference>
<evidence type="ECO:0000313" key="9">
    <source>
        <dbReference type="EMBL" id="CAF3698899.1"/>
    </source>
</evidence>